<dbReference type="InterPro" id="IPR018467">
    <property type="entry name" value="CCT_CS"/>
</dbReference>
<accession>A0A385GMS4</accession>
<dbReference type="PANTHER" id="PTHR33077">
    <property type="entry name" value="PROTEIN TIFY 4A-RELATED-RELATED"/>
    <property type="match status" value="1"/>
</dbReference>
<dbReference type="AlphaFoldDB" id="A0A385GMS4"/>
<evidence type="ECO:0000259" key="4">
    <source>
        <dbReference type="PROSITE" id="PS51320"/>
    </source>
</evidence>
<feature type="domain" description="Tify" evidence="4">
    <location>
        <begin position="83"/>
        <end position="118"/>
    </location>
</feature>
<dbReference type="GO" id="GO:2000022">
    <property type="term" value="P:regulation of jasmonic acid mediated signaling pathway"/>
    <property type="evidence" value="ECO:0007669"/>
    <property type="project" value="UniProtKB-UniRule"/>
</dbReference>
<reference evidence="5" key="1">
    <citation type="submission" date="2017-10" db="EMBL/GenBank/DDBJ databases">
        <title>Metabolic pathways of Echinacea purpurea.</title>
        <authorList>
            <person name="Tahmasebi A."/>
            <person name="Ebrahimie E."/>
            <person name="Pakniyat H."/>
            <person name="Ali N."/>
            <person name="Ali M."/>
        </authorList>
    </citation>
    <scope>NUCLEOTIDE SEQUENCE</scope>
</reference>
<dbReference type="PANTHER" id="PTHR33077:SF82">
    <property type="entry name" value="PROTEIN TIFY"/>
    <property type="match status" value="1"/>
</dbReference>
<comment type="subcellular location">
    <subcellularLocation>
        <location evidence="2">Nucleus</location>
    </subcellularLocation>
</comment>
<dbReference type="Pfam" id="PF06200">
    <property type="entry name" value="tify"/>
    <property type="match status" value="1"/>
</dbReference>
<organism evidence="5">
    <name type="scientific">Echinacea purpurea</name>
    <name type="common">Eastern purple coneflower</name>
    <name type="synonym">Rudbeckia purpurea</name>
    <dbReference type="NCBI Taxonomy" id="53751"/>
    <lineage>
        <taxon>Eukaryota</taxon>
        <taxon>Viridiplantae</taxon>
        <taxon>Streptophyta</taxon>
        <taxon>Embryophyta</taxon>
        <taxon>Tracheophyta</taxon>
        <taxon>Spermatophyta</taxon>
        <taxon>Magnoliopsida</taxon>
        <taxon>eudicotyledons</taxon>
        <taxon>Gunneridae</taxon>
        <taxon>Pentapetalae</taxon>
        <taxon>asterids</taxon>
        <taxon>campanulids</taxon>
        <taxon>Asterales</taxon>
        <taxon>Asteraceae</taxon>
        <taxon>Asteroideae</taxon>
        <taxon>Heliantheae alliance</taxon>
        <taxon>Heliantheae</taxon>
        <taxon>Echinacea</taxon>
    </lineage>
</organism>
<dbReference type="SMART" id="SM00979">
    <property type="entry name" value="TIFY"/>
    <property type="match status" value="1"/>
</dbReference>
<sequence>MSFSPEIEDTCSFSGQNLPVRAPGKSSFSRTCTLFSRYLKENSTFPDLTRGRRALPAATMNLFPTVETPRAMVHQQPTTTQKQHDQSNTMTIFYNGQVVVFDDLAPEKVKEIMKLAEQGAALKAPKPEESSKNIVVSGSGLPIARRNSVASFLKKRNDRITARSPYQAKDVSKQDDSKTWLGLGAQSP</sequence>
<dbReference type="GO" id="GO:0005634">
    <property type="term" value="C:nucleus"/>
    <property type="evidence" value="ECO:0007669"/>
    <property type="project" value="UniProtKB-SubCell"/>
</dbReference>
<feature type="region of interest" description="Disordered" evidence="3">
    <location>
        <begin position="156"/>
        <end position="188"/>
    </location>
</feature>
<comment type="domain">
    <text evidence="2">The jas domain is required for interaction with COI1.</text>
</comment>
<evidence type="ECO:0000256" key="2">
    <source>
        <dbReference type="RuleBase" id="RU369065"/>
    </source>
</evidence>
<dbReference type="GO" id="GO:0009611">
    <property type="term" value="P:response to wounding"/>
    <property type="evidence" value="ECO:0007669"/>
    <property type="project" value="UniProtKB-UniRule"/>
</dbReference>
<evidence type="ECO:0000256" key="3">
    <source>
        <dbReference type="SAM" id="MobiDB-lite"/>
    </source>
</evidence>
<dbReference type="InterPro" id="IPR040390">
    <property type="entry name" value="TIFY/JAZ"/>
</dbReference>
<dbReference type="Pfam" id="PF09425">
    <property type="entry name" value="Jas_motif"/>
    <property type="match status" value="1"/>
</dbReference>
<name>A0A385GMS4_ECHPU</name>
<protein>
    <recommendedName>
        <fullName evidence="2">Protein TIFY</fullName>
    </recommendedName>
    <alternativeName>
        <fullName evidence="2">Jasmonate ZIM domain-containing protein</fullName>
    </alternativeName>
</protein>
<keyword evidence="2" id="KW-0539">Nucleus</keyword>
<keyword evidence="2" id="KW-1184">Jasmonic acid signaling pathway</keyword>
<dbReference type="GO" id="GO:0031347">
    <property type="term" value="P:regulation of defense response"/>
    <property type="evidence" value="ECO:0007669"/>
    <property type="project" value="UniProtKB-UniRule"/>
</dbReference>
<dbReference type="EMBL" id="MG237876">
    <property type="protein sequence ID" value="AXX71272.1"/>
    <property type="molecule type" value="mRNA"/>
</dbReference>
<comment type="function">
    <text evidence="2">Repressor of jasmonate responses.</text>
</comment>
<evidence type="ECO:0000313" key="5">
    <source>
        <dbReference type="EMBL" id="AXX71272.1"/>
    </source>
</evidence>
<evidence type="ECO:0000256" key="1">
    <source>
        <dbReference type="ARBA" id="ARBA00008614"/>
    </source>
</evidence>
<proteinExistence type="evidence at transcript level"/>
<dbReference type="PROSITE" id="PS51320">
    <property type="entry name" value="TIFY"/>
    <property type="match status" value="1"/>
</dbReference>
<dbReference type="InterPro" id="IPR010399">
    <property type="entry name" value="Tify_dom"/>
</dbReference>
<comment type="similarity">
    <text evidence="1 2">Belongs to the TIFY/JAZ family.</text>
</comment>